<dbReference type="PANTHER" id="PTHR22617:SF45">
    <property type="entry name" value="CHEMOTAXIS PROTEIN CHEW"/>
    <property type="match status" value="1"/>
</dbReference>
<dbReference type="InterPro" id="IPR036061">
    <property type="entry name" value="CheW-like_dom_sf"/>
</dbReference>
<gene>
    <name evidence="5" type="ORF">F6R98_18530</name>
</gene>
<comment type="subcellular location">
    <subcellularLocation>
        <location evidence="1">Cytoplasm</location>
    </subcellularLocation>
</comment>
<dbReference type="Proteomes" id="UP000325755">
    <property type="component" value="Chromosome"/>
</dbReference>
<dbReference type="KEGG" id="mmob:F6R98_18530"/>
<dbReference type="InParanoid" id="A0A5Q0BLA1"/>
<dbReference type="SMART" id="SM00260">
    <property type="entry name" value="CheW"/>
    <property type="match status" value="3"/>
</dbReference>
<dbReference type="InterPro" id="IPR002545">
    <property type="entry name" value="CheW-lke_dom"/>
</dbReference>
<accession>A0A5Q0BLA1</accession>
<dbReference type="GO" id="GO:0005829">
    <property type="term" value="C:cytosol"/>
    <property type="evidence" value="ECO:0007669"/>
    <property type="project" value="TreeGrafter"/>
</dbReference>
<keyword evidence="3" id="KW-0963">Cytoplasm</keyword>
<feature type="domain" description="CheW-like" evidence="4">
    <location>
        <begin position="372"/>
        <end position="514"/>
    </location>
</feature>
<dbReference type="Gene3D" id="2.30.30.40">
    <property type="entry name" value="SH3 Domains"/>
    <property type="match status" value="3"/>
</dbReference>
<dbReference type="PROSITE" id="PS50851">
    <property type="entry name" value="CHEW"/>
    <property type="match status" value="3"/>
</dbReference>
<reference evidence="5 6" key="1">
    <citation type="submission" date="2019-09" db="EMBL/GenBank/DDBJ databases">
        <title>Ecophysiology of the spiral-shaped methanotroph Methylospira mobilis as revealed by the complete genome sequence.</title>
        <authorList>
            <person name="Oshkin I.Y."/>
            <person name="Dedysh S.N."/>
            <person name="Miroshnikov K."/>
            <person name="Danilova O.V."/>
            <person name="Hakobyan A."/>
            <person name="Liesack W."/>
        </authorList>
    </citation>
    <scope>NUCLEOTIDE SEQUENCE [LARGE SCALE GENOMIC DNA]</scope>
    <source>
        <strain evidence="5 6">Shm1</strain>
    </source>
</reference>
<feature type="domain" description="CheW-like" evidence="4">
    <location>
        <begin position="27"/>
        <end position="168"/>
    </location>
</feature>
<organism evidence="5 6">
    <name type="scientific">Candidatus Methylospira mobilis</name>
    <dbReference type="NCBI Taxonomy" id="1808979"/>
    <lineage>
        <taxon>Bacteria</taxon>
        <taxon>Pseudomonadati</taxon>
        <taxon>Pseudomonadota</taxon>
        <taxon>Gammaproteobacteria</taxon>
        <taxon>Methylococcales</taxon>
        <taxon>Methylococcaceae</taxon>
        <taxon>Candidatus Methylospira</taxon>
    </lineage>
</organism>
<dbReference type="Pfam" id="PF01584">
    <property type="entry name" value="CheW"/>
    <property type="match status" value="3"/>
</dbReference>
<dbReference type="AlphaFoldDB" id="A0A5Q0BLA1"/>
<dbReference type="OrthoDB" id="9790406at2"/>
<evidence type="ECO:0000259" key="4">
    <source>
        <dbReference type="PROSITE" id="PS50851"/>
    </source>
</evidence>
<dbReference type="SUPFAM" id="SSF50341">
    <property type="entry name" value="CheW-like"/>
    <property type="match status" value="3"/>
</dbReference>
<dbReference type="Gene3D" id="2.40.50.180">
    <property type="entry name" value="CheA-289, Domain 4"/>
    <property type="match status" value="3"/>
</dbReference>
<dbReference type="RefSeq" id="WP_153250344.1">
    <property type="nucleotide sequence ID" value="NZ_CP044205.1"/>
</dbReference>
<dbReference type="EMBL" id="CP044205">
    <property type="protein sequence ID" value="QFY44379.1"/>
    <property type="molecule type" value="Genomic_DNA"/>
</dbReference>
<evidence type="ECO:0000313" key="5">
    <source>
        <dbReference type="EMBL" id="QFY44379.1"/>
    </source>
</evidence>
<evidence type="ECO:0000256" key="1">
    <source>
        <dbReference type="ARBA" id="ARBA00004496"/>
    </source>
</evidence>
<proteinExistence type="predicted"/>
<dbReference type="GO" id="GO:0007165">
    <property type="term" value="P:signal transduction"/>
    <property type="evidence" value="ECO:0007669"/>
    <property type="project" value="InterPro"/>
</dbReference>
<evidence type="ECO:0000256" key="2">
    <source>
        <dbReference type="ARBA" id="ARBA00021483"/>
    </source>
</evidence>
<evidence type="ECO:0000256" key="3">
    <source>
        <dbReference type="ARBA" id="ARBA00022490"/>
    </source>
</evidence>
<dbReference type="GO" id="GO:0006935">
    <property type="term" value="P:chemotaxis"/>
    <property type="evidence" value="ECO:0007669"/>
    <property type="project" value="InterPro"/>
</dbReference>
<name>A0A5Q0BLA1_9GAMM</name>
<protein>
    <recommendedName>
        <fullName evidence="2">Chemotaxis protein CheW</fullName>
    </recommendedName>
</protein>
<dbReference type="InterPro" id="IPR039315">
    <property type="entry name" value="CheW"/>
</dbReference>
<sequence>MTTETLEQPQDSILPEQDIRQALETNICQFVTFVVGDEVFAVDMAPVQEIIRVPEVVCVPLAPPTLEGLANLRGKVLPIISLRRIFGFPEREYDDSTRAVVIDLGQPLGFVVDRVASVVAAESGKIEDVGAISGTVNTDFLAGLLKDVGGHAMIMVLDFAKLIACEFTEIAALSRAGVNGLASTRSETAKKEEKAGDELQLVSFVVAGQEYAITIDDVQEIVQVPEHIIHVPHSEAHVLGVMTLRNRLLPLVSLRHMFALPPQDVDERSRIVVVSLGAASIGIVMDSVNEVLRVAKAHVDAMPGLFARDGESADISEICRLDEGRRLVSIISVGNMFRHSAIREVLSVVEKMQDENALNASGNPQDDGMEDDEQMVVFRLGKEEFGVPIDSVQEIVRVPDELTRVPKAPEFVEGVINLRGAVLPVIDQRLRLGLEAAERNDHQRIMVYRFDGVRTGFIVDSVTEVLKIPKNAIEASPRLSGEQARVIARIANLEKQKRIIQLIDPSRLMEGRELQGLAALTQ</sequence>
<dbReference type="PANTHER" id="PTHR22617">
    <property type="entry name" value="CHEMOTAXIS SENSOR HISTIDINE KINASE-RELATED"/>
    <property type="match status" value="1"/>
</dbReference>
<keyword evidence="6" id="KW-1185">Reference proteome</keyword>
<evidence type="ECO:0000313" key="6">
    <source>
        <dbReference type="Proteomes" id="UP000325755"/>
    </source>
</evidence>
<feature type="domain" description="CheW-like" evidence="4">
    <location>
        <begin position="198"/>
        <end position="342"/>
    </location>
</feature>